<feature type="signal peptide" evidence="2">
    <location>
        <begin position="1"/>
        <end position="21"/>
    </location>
</feature>
<gene>
    <name evidence="3" type="ORF">ESY86_08405</name>
</gene>
<dbReference type="Proteomes" id="UP000321578">
    <property type="component" value="Unassembled WGS sequence"/>
</dbReference>
<protein>
    <submittedName>
        <fullName evidence="3">Nicotinic acid mononucleotide adenyltransferase</fullName>
    </submittedName>
</protein>
<name>A0A5C6ZK15_9FLAO</name>
<accession>A0A5C6ZK15</accession>
<feature type="region of interest" description="Disordered" evidence="1">
    <location>
        <begin position="292"/>
        <end position="320"/>
    </location>
</feature>
<dbReference type="RefSeq" id="WP_147086153.1">
    <property type="nucleotide sequence ID" value="NZ_VORM01000006.1"/>
</dbReference>
<dbReference type="AlphaFoldDB" id="A0A5C6ZK15"/>
<proteinExistence type="predicted"/>
<sequence length="320" mass="36843">MKTTKLLLGFALLAVFLTSCYKEEIIVDDLGETPPTSVNQMLNTYELWYVDVNQTLGAGETPFLQIAFTLSFRNGVLYANNNLVGFGSQGNGFGIDVGTYDAFDGILDVNHDVDGYQTFDIFQIDYNTIELYNPFNDTSYFLNGYQRNTFDYDFVFYDNIHYFLQEYEAWEKTYTSQFGALNDFDNETYLQFLSGGNDSEFRSSRDVNLNNPNSIFWDYMGVYGVGNLSNNSALKTLTLDYDYFNNEYFELSVINDQRIELFHQTSGTIYEFSGRGYIQYLRAAETAEKGDATNKNTEVFLKKRKQKTPKKANPRHSTRN</sequence>
<feature type="compositionally biased region" description="Basic residues" evidence="1">
    <location>
        <begin position="302"/>
        <end position="320"/>
    </location>
</feature>
<comment type="caution">
    <text evidence="3">The sequence shown here is derived from an EMBL/GenBank/DDBJ whole genome shotgun (WGS) entry which is preliminary data.</text>
</comment>
<keyword evidence="2" id="KW-0732">Signal</keyword>
<organism evidence="3 4">
    <name type="scientific">Subsaximicrobium wynnwilliamsii</name>
    <dbReference type="NCBI Taxonomy" id="291179"/>
    <lineage>
        <taxon>Bacteria</taxon>
        <taxon>Pseudomonadati</taxon>
        <taxon>Bacteroidota</taxon>
        <taxon>Flavobacteriia</taxon>
        <taxon>Flavobacteriales</taxon>
        <taxon>Flavobacteriaceae</taxon>
        <taxon>Subsaximicrobium</taxon>
    </lineage>
</organism>
<dbReference type="GO" id="GO:0016740">
    <property type="term" value="F:transferase activity"/>
    <property type="evidence" value="ECO:0007669"/>
    <property type="project" value="UniProtKB-KW"/>
</dbReference>
<keyword evidence="4" id="KW-1185">Reference proteome</keyword>
<dbReference type="OrthoDB" id="1150486at2"/>
<dbReference type="EMBL" id="VORO01000007">
    <property type="protein sequence ID" value="TXD89400.1"/>
    <property type="molecule type" value="Genomic_DNA"/>
</dbReference>
<evidence type="ECO:0000256" key="1">
    <source>
        <dbReference type="SAM" id="MobiDB-lite"/>
    </source>
</evidence>
<keyword evidence="3" id="KW-0808">Transferase</keyword>
<feature type="chain" id="PRO_5022663342" evidence="2">
    <location>
        <begin position="22"/>
        <end position="320"/>
    </location>
</feature>
<evidence type="ECO:0000256" key="2">
    <source>
        <dbReference type="SAM" id="SignalP"/>
    </source>
</evidence>
<dbReference type="PROSITE" id="PS51257">
    <property type="entry name" value="PROKAR_LIPOPROTEIN"/>
    <property type="match status" value="1"/>
</dbReference>
<reference evidence="3 4" key="1">
    <citation type="submission" date="2019-08" db="EMBL/GenBank/DDBJ databases">
        <title>Genomes of Subsaximicrobium wynnwilliamsii strains.</title>
        <authorList>
            <person name="Bowman J.P."/>
        </authorList>
    </citation>
    <scope>NUCLEOTIDE SEQUENCE [LARGE SCALE GENOMIC DNA]</scope>
    <source>
        <strain evidence="3 4">2-80-2</strain>
    </source>
</reference>
<evidence type="ECO:0000313" key="4">
    <source>
        <dbReference type="Proteomes" id="UP000321578"/>
    </source>
</evidence>
<evidence type="ECO:0000313" key="3">
    <source>
        <dbReference type="EMBL" id="TXD89400.1"/>
    </source>
</evidence>